<evidence type="ECO:0000256" key="1">
    <source>
        <dbReference type="SAM" id="Coils"/>
    </source>
</evidence>
<organism evidence="3">
    <name type="scientific">Nippostrongylus brasiliensis</name>
    <name type="common">Rat hookworm</name>
    <dbReference type="NCBI Taxonomy" id="27835"/>
    <lineage>
        <taxon>Eukaryota</taxon>
        <taxon>Metazoa</taxon>
        <taxon>Ecdysozoa</taxon>
        <taxon>Nematoda</taxon>
        <taxon>Chromadorea</taxon>
        <taxon>Rhabditida</taxon>
        <taxon>Rhabditina</taxon>
        <taxon>Rhabditomorpha</taxon>
        <taxon>Strongyloidea</taxon>
        <taxon>Heligmosomidae</taxon>
        <taxon>Nippostrongylus</taxon>
    </lineage>
</organism>
<reference evidence="3" key="1">
    <citation type="submission" date="2017-02" db="UniProtKB">
        <authorList>
            <consortium name="WormBaseParasite"/>
        </authorList>
    </citation>
    <scope>IDENTIFICATION</scope>
</reference>
<feature type="region of interest" description="Disordered" evidence="2">
    <location>
        <begin position="67"/>
        <end position="87"/>
    </location>
</feature>
<feature type="region of interest" description="Disordered" evidence="2">
    <location>
        <begin position="165"/>
        <end position="186"/>
    </location>
</feature>
<keyword evidence="1" id="KW-0175">Coiled coil</keyword>
<evidence type="ECO:0000313" key="3">
    <source>
        <dbReference type="WBParaSite" id="NBR_0001855401-mRNA-1"/>
    </source>
</evidence>
<dbReference type="WBParaSite" id="NBR_0001855401-mRNA-1">
    <property type="protein sequence ID" value="NBR_0001855401-mRNA-1"/>
    <property type="gene ID" value="NBR_0001855401"/>
</dbReference>
<sequence length="186" mass="20942">LVSALKHVNESTKVPACVKDVLNALVDELISVRKERDQLLKENLALRRKFGIPSELPISAIDSVTASDQPAESMMPMDPRSTSKDVRHDNDFRELERKRSIVISGVPELKSSHAGERAWYDLLSVRNVLAHIGVQCIPVSVYRLGRPAPGRDRLLKEERVRRREMYQAPVNARRSASKTVHSDEGN</sequence>
<feature type="coiled-coil region" evidence="1">
    <location>
        <begin position="22"/>
        <end position="49"/>
    </location>
</feature>
<proteinExistence type="predicted"/>
<accession>A0A0N4YMX0</accession>
<name>A0A0N4YMX0_NIPBR</name>
<dbReference type="AlphaFoldDB" id="A0A0N4YMX0"/>
<evidence type="ECO:0000256" key="2">
    <source>
        <dbReference type="SAM" id="MobiDB-lite"/>
    </source>
</evidence>
<protein>
    <submittedName>
        <fullName evidence="3">Transposase_23 domain-containing protein</fullName>
    </submittedName>
</protein>